<evidence type="ECO:0000313" key="1">
    <source>
        <dbReference type="EMBL" id="CAH1099625.1"/>
    </source>
</evidence>
<accession>A0A9P0CGT0</accession>
<dbReference type="AlphaFoldDB" id="A0A9P0CGT0"/>
<gene>
    <name evidence="1" type="ORF">PSYICH_LOCUS1334</name>
</gene>
<dbReference type="OrthoDB" id="200660at2759"/>
<dbReference type="EMBL" id="OV651813">
    <property type="protein sequence ID" value="CAH1099625.1"/>
    <property type="molecule type" value="Genomic_DNA"/>
</dbReference>
<evidence type="ECO:0000313" key="2">
    <source>
        <dbReference type="Proteomes" id="UP001153636"/>
    </source>
</evidence>
<organism evidence="1 2">
    <name type="scientific">Psylliodes chrysocephalus</name>
    <dbReference type="NCBI Taxonomy" id="3402493"/>
    <lineage>
        <taxon>Eukaryota</taxon>
        <taxon>Metazoa</taxon>
        <taxon>Ecdysozoa</taxon>
        <taxon>Arthropoda</taxon>
        <taxon>Hexapoda</taxon>
        <taxon>Insecta</taxon>
        <taxon>Pterygota</taxon>
        <taxon>Neoptera</taxon>
        <taxon>Endopterygota</taxon>
        <taxon>Coleoptera</taxon>
        <taxon>Polyphaga</taxon>
        <taxon>Cucujiformia</taxon>
        <taxon>Chrysomeloidea</taxon>
        <taxon>Chrysomelidae</taxon>
        <taxon>Galerucinae</taxon>
        <taxon>Alticini</taxon>
        <taxon>Psylliodes</taxon>
    </lineage>
</organism>
<reference evidence="1" key="1">
    <citation type="submission" date="2022-01" db="EMBL/GenBank/DDBJ databases">
        <authorList>
            <person name="King R."/>
        </authorList>
    </citation>
    <scope>NUCLEOTIDE SEQUENCE</scope>
</reference>
<keyword evidence="2" id="KW-1185">Reference proteome</keyword>
<dbReference type="Proteomes" id="UP001153636">
    <property type="component" value="Chromosome 1"/>
</dbReference>
<sequence length="117" mass="13198">MKKQETLTTYTQSNFKQLINFSTRICHEQSSLIDLLLVNDEKLVASIKSEPRIGLRDHVVITAIIQLNLKTGSTHKVQKPNSCKANYKAINKEISQKNTHLQVAEETTHAATILTKL</sequence>
<name>A0A9P0CGT0_9CUCU</name>
<proteinExistence type="predicted"/>
<protein>
    <submittedName>
        <fullName evidence="1">Uncharacterized protein</fullName>
    </submittedName>
</protein>